<protein>
    <submittedName>
        <fullName evidence="1">Uncharacterized protein</fullName>
    </submittedName>
</protein>
<name>E1YI33_9BACT</name>
<evidence type="ECO:0000313" key="1">
    <source>
        <dbReference type="EMBL" id="CBX30302.1"/>
    </source>
</evidence>
<dbReference type="AlphaFoldDB" id="E1YI33"/>
<sequence>MNISDFSLHSIGVILFRKNKEQIFLKFISDILSKTNLISLPKDDYKEVIIIKKKIQLDFDDSAVVGETVQLLKW</sequence>
<reference evidence="1" key="1">
    <citation type="journal article" date="2011" name="Environ. Microbiol.">
        <title>Genomic insights into the metabolic potential of the polycyclic aromatic hydrocarbon degrading sulfate-reducing Deltaproteobacterium N47.</title>
        <authorList>
            <person name="Bergmann F."/>
            <person name="Selesi D."/>
            <person name="Weinmaier T."/>
            <person name="Tischler P."/>
            <person name="Rattei T."/>
            <person name="Meckenstock R.U."/>
        </authorList>
    </citation>
    <scope>NUCLEOTIDE SEQUENCE</scope>
</reference>
<proteinExistence type="predicted"/>
<gene>
    <name evidence="1" type="ORF">N47_D31110</name>
</gene>
<organism evidence="1">
    <name type="scientific">uncultured Desulfobacterium sp</name>
    <dbReference type="NCBI Taxonomy" id="201089"/>
    <lineage>
        <taxon>Bacteria</taxon>
        <taxon>Pseudomonadati</taxon>
        <taxon>Thermodesulfobacteriota</taxon>
        <taxon>Desulfobacteria</taxon>
        <taxon>Desulfobacterales</taxon>
        <taxon>Desulfobacteriaceae</taxon>
        <taxon>Desulfobacterium</taxon>
        <taxon>environmental samples</taxon>
    </lineage>
</organism>
<accession>E1YI33</accession>
<dbReference type="EMBL" id="FR695874">
    <property type="protein sequence ID" value="CBX30302.1"/>
    <property type="molecule type" value="Genomic_DNA"/>
</dbReference>